<feature type="domain" description="Glycosyltransferase 2-like" evidence="5">
    <location>
        <begin position="10"/>
        <end position="142"/>
    </location>
</feature>
<name>A0A366HJ53_9BURK</name>
<dbReference type="InterPro" id="IPR029044">
    <property type="entry name" value="Nucleotide-diphossugar_trans"/>
</dbReference>
<keyword evidence="3 6" id="KW-0808">Transferase</keyword>
<keyword evidence="7" id="KW-1185">Reference proteome</keyword>
<keyword evidence="4" id="KW-1133">Transmembrane helix</keyword>
<comment type="similarity">
    <text evidence="1">Belongs to the glycosyltransferase 2 family.</text>
</comment>
<sequence>MTDSMNVNISVIVPTYRRPDLLARCLTALLHQSAPAQTYEIVVCDDGPSAQVKDLVLEFSASGHKPPLIRYIAVTATQGPAGARNAGWRAARAPIIAFTDDDTIPDAGWLEAGLQAMEEGAAAAVGRIVMPLPENPSDYENDAARLQQAEFVTANCFVRREALAMVGGFDEGFTLAWREDSDLHFSLLKNGCRIISAPQAIVTHPLRPAHFAAGLAMQKKVMFDVLLYRKHPELYRQRIRKAPPWLYLSITACLLGAVVFFLAGRTELAEAAAYLWLVLSLYFFLYRLSRSSLDMRNISELLVTSILIPPLSIFWRLVGAARFGRALP</sequence>
<keyword evidence="4" id="KW-0472">Membrane</keyword>
<evidence type="ECO:0000313" key="6">
    <source>
        <dbReference type="EMBL" id="RBP42980.1"/>
    </source>
</evidence>
<accession>A0A366HJ53</accession>
<keyword evidence="2" id="KW-0328">Glycosyltransferase</keyword>
<keyword evidence="4" id="KW-0812">Transmembrane</keyword>
<evidence type="ECO:0000256" key="3">
    <source>
        <dbReference type="ARBA" id="ARBA00022679"/>
    </source>
</evidence>
<dbReference type="Gene3D" id="3.90.550.10">
    <property type="entry name" value="Spore Coat Polysaccharide Biosynthesis Protein SpsA, Chain A"/>
    <property type="match status" value="1"/>
</dbReference>
<proteinExistence type="inferred from homology"/>
<comment type="caution">
    <text evidence="6">The sequence shown here is derived from an EMBL/GenBank/DDBJ whole genome shotgun (WGS) entry which is preliminary data.</text>
</comment>
<evidence type="ECO:0000256" key="1">
    <source>
        <dbReference type="ARBA" id="ARBA00006739"/>
    </source>
</evidence>
<evidence type="ECO:0000256" key="2">
    <source>
        <dbReference type="ARBA" id="ARBA00022676"/>
    </source>
</evidence>
<dbReference type="PANTHER" id="PTHR43179:SF12">
    <property type="entry name" value="GALACTOFURANOSYLTRANSFERASE GLFT2"/>
    <property type="match status" value="1"/>
</dbReference>
<evidence type="ECO:0000259" key="5">
    <source>
        <dbReference type="Pfam" id="PF00535"/>
    </source>
</evidence>
<dbReference type="SUPFAM" id="SSF53448">
    <property type="entry name" value="Nucleotide-diphospho-sugar transferases"/>
    <property type="match status" value="1"/>
</dbReference>
<dbReference type="AlphaFoldDB" id="A0A366HJ53"/>
<organism evidence="6 7">
    <name type="scientific">Eoetvoesiella caeni</name>
    <dbReference type="NCBI Taxonomy" id="645616"/>
    <lineage>
        <taxon>Bacteria</taxon>
        <taxon>Pseudomonadati</taxon>
        <taxon>Pseudomonadota</taxon>
        <taxon>Betaproteobacteria</taxon>
        <taxon>Burkholderiales</taxon>
        <taxon>Alcaligenaceae</taxon>
        <taxon>Eoetvoesiella</taxon>
    </lineage>
</organism>
<feature type="transmembrane region" description="Helical" evidence="4">
    <location>
        <begin position="301"/>
        <end position="318"/>
    </location>
</feature>
<dbReference type="PANTHER" id="PTHR43179">
    <property type="entry name" value="RHAMNOSYLTRANSFERASE WBBL"/>
    <property type="match status" value="1"/>
</dbReference>
<dbReference type="GO" id="GO:0016757">
    <property type="term" value="F:glycosyltransferase activity"/>
    <property type="evidence" value="ECO:0007669"/>
    <property type="project" value="UniProtKB-KW"/>
</dbReference>
<dbReference type="EMBL" id="QNRQ01000001">
    <property type="protein sequence ID" value="RBP42980.1"/>
    <property type="molecule type" value="Genomic_DNA"/>
</dbReference>
<feature type="transmembrane region" description="Helical" evidence="4">
    <location>
        <begin position="245"/>
        <end position="265"/>
    </location>
</feature>
<evidence type="ECO:0000313" key="7">
    <source>
        <dbReference type="Proteomes" id="UP000253628"/>
    </source>
</evidence>
<dbReference type="InterPro" id="IPR001173">
    <property type="entry name" value="Glyco_trans_2-like"/>
</dbReference>
<evidence type="ECO:0000256" key="4">
    <source>
        <dbReference type="SAM" id="Phobius"/>
    </source>
</evidence>
<feature type="transmembrane region" description="Helical" evidence="4">
    <location>
        <begin position="271"/>
        <end position="289"/>
    </location>
</feature>
<gene>
    <name evidence="6" type="ORF">DFR37_101105</name>
</gene>
<dbReference type="Pfam" id="PF00535">
    <property type="entry name" value="Glycos_transf_2"/>
    <property type="match status" value="1"/>
</dbReference>
<reference evidence="6 7" key="1">
    <citation type="submission" date="2018-06" db="EMBL/GenBank/DDBJ databases">
        <title>Genomic Encyclopedia of Type Strains, Phase IV (KMG-IV): sequencing the most valuable type-strain genomes for metagenomic binning, comparative biology and taxonomic classification.</title>
        <authorList>
            <person name="Goeker M."/>
        </authorList>
    </citation>
    <scope>NUCLEOTIDE SEQUENCE [LARGE SCALE GENOMIC DNA]</scope>
    <source>
        <strain evidence="6 7">DSM 25520</strain>
    </source>
</reference>
<protein>
    <submittedName>
        <fullName evidence="6">GT2 family glycosyltransferase</fullName>
    </submittedName>
</protein>
<dbReference type="OrthoDB" id="9781367at2"/>
<dbReference type="Proteomes" id="UP000253628">
    <property type="component" value="Unassembled WGS sequence"/>
</dbReference>
<dbReference type="RefSeq" id="WP_113931296.1">
    <property type="nucleotide sequence ID" value="NZ_JACCEU010000001.1"/>
</dbReference>